<accession>A0A392RXD4</accession>
<protein>
    <submittedName>
        <fullName evidence="1">Uncharacterized protein</fullName>
    </submittedName>
</protein>
<name>A0A392RXD4_9FABA</name>
<proteinExistence type="predicted"/>
<reference evidence="1 2" key="1">
    <citation type="journal article" date="2018" name="Front. Plant Sci.">
        <title>Red Clover (Trifolium pratense) and Zigzag Clover (T. medium) - A Picture of Genomic Similarities and Differences.</title>
        <authorList>
            <person name="Dluhosova J."/>
            <person name="Istvanek J."/>
            <person name="Nedelnik J."/>
            <person name="Repkova J."/>
        </authorList>
    </citation>
    <scope>NUCLEOTIDE SEQUENCE [LARGE SCALE GENOMIC DNA]</scope>
    <source>
        <strain evidence="2">cv. 10/8</strain>
        <tissue evidence="1">Leaf</tissue>
    </source>
</reference>
<comment type="caution">
    <text evidence="1">The sequence shown here is derived from an EMBL/GenBank/DDBJ whole genome shotgun (WGS) entry which is preliminary data.</text>
</comment>
<evidence type="ECO:0000313" key="1">
    <source>
        <dbReference type="EMBL" id="MCI40275.1"/>
    </source>
</evidence>
<keyword evidence="2" id="KW-1185">Reference proteome</keyword>
<sequence length="120" mass="13486">EYLGNPYQLEGDDGLCPYGRELARGNWNVQAMTEKLLMPGCTFRCNRANIPLRVMREDMKLKVQLVLLFIYYNLLPRSHLSDAPMNIAGLLYMVTCGTPIDIARVISNEMKAIACSGVTD</sequence>
<feature type="non-terminal residue" evidence="1">
    <location>
        <position position="120"/>
    </location>
</feature>
<feature type="non-terminal residue" evidence="1">
    <location>
        <position position="1"/>
    </location>
</feature>
<dbReference type="EMBL" id="LXQA010277841">
    <property type="protein sequence ID" value="MCI40275.1"/>
    <property type="molecule type" value="Genomic_DNA"/>
</dbReference>
<dbReference type="Proteomes" id="UP000265520">
    <property type="component" value="Unassembled WGS sequence"/>
</dbReference>
<dbReference type="AlphaFoldDB" id="A0A392RXD4"/>
<organism evidence="1 2">
    <name type="scientific">Trifolium medium</name>
    <dbReference type="NCBI Taxonomy" id="97028"/>
    <lineage>
        <taxon>Eukaryota</taxon>
        <taxon>Viridiplantae</taxon>
        <taxon>Streptophyta</taxon>
        <taxon>Embryophyta</taxon>
        <taxon>Tracheophyta</taxon>
        <taxon>Spermatophyta</taxon>
        <taxon>Magnoliopsida</taxon>
        <taxon>eudicotyledons</taxon>
        <taxon>Gunneridae</taxon>
        <taxon>Pentapetalae</taxon>
        <taxon>rosids</taxon>
        <taxon>fabids</taxon>
        <taxon>Fabales</taxon>
        <taxon>Fabaceae</taxon>
        <taxon>Papilionoideae</taxon>
        <taxon>50 kb inversion clade</taxon>
        <taxon>NPAAA clade</taxon>
        <taxon>Hologalegina</taxon>
        <taxon>IRL clade</taxon>
        <taxon>Trifolieae</taxon>
        <taxon>Trifolium</taxon>
    </lineage>
</organism>
<evidence type="ECO:0000313" key="2">
    <source>
        <dbReference type="Proteomes" id="UP000265520"/>
    </source>
</evidence>